<comment type="caution">
    <text evidence="1">The sequence shown here is derived from an EMBL/GenBank/DDBJ whole genome shotgun (WGS) entry which is preliminary data.</text>
</comment>
<organism evidence="1 2">
    <name type="scientific">Neobacillus pocheonensis</name>
    <dbReference type="NCBI Taxonomy" id="363869"/>
    <lineage>
        <taxon>Bacteria</taxon>
        <taxon>Bacillati</taxon>
        <taxon>Bacillota</taxon>
        <taxon>Bacilli</taxon>
        <taxon>Bacillales</taxon>
        <taxon>Bacillaceae</taxon>
        <taxon>Neobacillus</taxon>
    </lineage>
</organism>
<gene>
    <name evidence="1" type="ORF">NDK43_30665</name>
</gene>
<reference evidence="1 2" key="1">
    <citation type="submission" date="2022-06" db="EMBL/GenBank/DDBJ databases">
        <authorList>
            <person name="Jeon C.O."/>
        </authorList>
    </citation>
    <scope>NUCLEOTIDE SEQUENCE [LARGE SCALE GENOMIC DNA]</scope>
    <source>
        <strain evidence="1 2">KCTC 13943</strain>
    </source>
</reference>
<dbReference type="Proteomes" id="UP001523262">
    <property type="component" value="Unassembled WGS sequence"/>
</dbReference>
<keyword evidence="2" id="KW-1185">Reference proteome</keyword>
<accession>A0ABT0WIM5</accession>
<dbReference type="InterPro" id="IPR010461">
    <property type="entry name" value="ComK"/>
</dbReference>
<dbReference type="Pfam" id="PF06338">
    <property type="entry name" value="ComK"/>
    <property type="match status" value="1"/>
</dbReference>
<dbReference type="EMBL" id="JAMQCR010000003">
    <property type="protein sequence ID" value="MCM2535850.1"/>
    <property type="molecule type" value="Genomic_DNA"/>
</dbReference>
<name>A0ABT0WIM5_9BACI</name>
<protein>
    <submittedName>
        <fullName evidence="1">Competence protein ComK</fullName>
    </submittedName>
</protein>
<proteinExistence type="predicted"/>
<evidence type="ECO:0000313" key="2">
    <source>
        <dbReference type="Proteomes" id="UP001523262"/>
    </source>
</evidence>
<sequence length="193" mass="22372">MTLENNYIINQHMMYMVGFLDRNGKPCTIVKEVNKMFIVDKSPLEILEYSIKCIGFNLKGAMETSKWILGDIHMCPLMVNPILKICVFPIQSAQRYDTMWFNPYHIKRTTSFNRKTNVEFNNGIVIKVNSQLSSFNNKLQIADQYRKMTVNAGENPISFVLEPKNRRVLLSHLLVLKFLPAIIENLLILTKTI</sequence>
<evidence type="ECO:0000313" key="1">
    <source>
        <dbReference type="EMBL" id="MCM2535850.1"/>
    </source>
</evidence>